<dbReference type="InterPro" id="IPR018060">
    <property type="entry name" value="HTH_AraC"/>
</dbReference>
<dbReference type="Proteomes" id="UP000274792">
    <property type="component" value="Unassembled WGS sequence"/>
</dbReference>
<evidence type="ECO:0000256" key="1">
    <source>
        <dbReference type="ARBA" id="ARBA00023015"/>
    </source>
</evidence>
<sequence>MEKTLLQWHRDVAEQILSIHLNVFNVEDTEDIVKVLATPFDNVKSKKFQRKIYKWIKGLSSKKIYHMINGYGIHFMVMKFHNINEIILFGPFVLKRPSERECLSMLEEQARSSADLKILKHYLTGISTGHYQQIVRFAKLVGRHVHQQKRNYDVVEVHMDETDQDQIIQQPISKTYLLKELEERYKLENQMMLAMQYGRVEEVLEINRKLNDKVQGLERLSTKMDNFLYAATLTNTLGRKAIEAAGVDYLTIDDMSKSHARMIANVSDDKERALLLEEICCNYAKAAQKVRAIQYSAHVKTAVQYIHKYIHTDISLDDICENLGVSTSYLSRLFKQEVGKSVIQYINEIRLDLAKDLLIKTNMNIQEIAAYIGFQHTHYFISVFKKVYGQTPLSYRKSLKTENSHN</sequence>
<dbReference type="PANTHER" id="PTHR43280">
    <property type="entry name" value="ARAC-FAMILY TRANSCRIPTIONAL REGULATOR"/>
    <property type="match status" value="1"/>
</dbReference>
<dbReference type="PROSITE" id="PS00041">
    <property type="entry name" value="HTH_ARAC_FAMILY_1"/>
    <property type="match status" value="1"/>
</dbReference>
<feature type="domain" description="HTH araC/xylS-type" evidence="4">
    <location>
        <begin position="300"/>
        <end position="398"/>
    </location>
</feature>
<dbReference type="Gene3D" id="1.10.10.60">
    <property type="entry name" value="Homeodomain-like"/>
    <property type="match status" value="2"/>
</dbReference>
<reference evidence="5 6" key="1">
    <citation type="submission" date="2018-10" db="EMBL/GenBank/DDBJ databases">
        <title>A collection Staphylococci species genome sequencing.</title>
        <authorList>
            <person name="Cole K."/>
        </authorList>
    </citation>
    <scope>NUCLEOTIDE SEQUENCE [LARGE SCALE GENOMIC DNA]</scope>
    <source>
        <strain evidence="6">NCTC 12218</strain>
    </source>
</reference>
<keyword evidence="1" id="KW-0805">Transcription regulation</keyword>
<evidence type="ECO:0000259" key="4">
    <source>
        <dbReference type="PROSITE" id="PS01124"/>
    </source>
</evidence>
<dbReference type="SUPFAM" id="SSF46689">
    <property type="entry name" value="Homeodomain-like"/>
    <property type="match status" value="2"/>
</dbReference>
<dbReference type="Pfam" id="PF12833">
    <property type="entry name" value="HTH_18"/>
    <property type="match status" value="1"/>
</dbReference>
<dbReference type="InterPro" id="IPR020449">
    <property type="entry name" value="Tscrpt_reg_AraC-type_HTH"/>
</dbReference>
<accession>A0AAJ4SK51</accession>
<dbReference type="PANTHER" id="PTHR43280:SF34">
    <property type="entry name" value="ARAC-FAMILY TRANSCRIPTIONAL REGULATOR"/>
    <property type="match status" value="1"/>
</dbReference>
<evidence type="ECO:0000256" key="3">
    <source>
        <dbReference type="ARBA" id="ARBA00023163"/>
    </source>
</evidence>
<dbReference type="PROSITE" id="PS01124">
    <property type="entry name" value="HTH_ARAC_FAMILY_2"/>
    <property type="match status" value="1"/>
</dbReference>
<dbReference type="SMART" id="SM00342">
    <property type="entry name" value="HTH_ARAC"/>
    <property type="match status" value="1"/>
</dbReference>
<keyword evidence="3" id="KW-0804">Transcription</keyword>
<comment type="caution">
    <text evidence="5">The sequence shown here is derived from an EMBL/GenBank/DDBJ whole genome shotgun (WGS) entry which is preliminary data.</text>
</comment>
<evidence type="ECO:0000313" key="6">
    <source>
        <dbReference type="Proteomes" id="UP000274792"/>
    </source>
</evidence>
<dbReference type="RefSeq" id="WP_126476382.1">
    <property type="nucleotide sequence ID" value="NZ_RXWV01000005.1"/>
</dbReference>
<dbReference type="AlphaFoldDB" id="A0AAJ4SK51"/>
<dbReference type="PRINTS" id="PR00032">
    <property type="entry name" value="HTHARAC"/>
</dbReference>
<dbReference type="EMBL" id="RXWV01000005">
    <property type="protein sequence ID" value="RTX75308.1"/>
    <property type="molecule type" value="Genomic_DNA"/>
</dbReference>
<organism evidence="5 6">
    <name type="scientific">Mammaliicoccus sciuri</name>
    <name type="common">Staphylococcus sciuri</name>
    <dbReference type="NCBI Taxonomy" id="1296"/>
    <lineage>
        <taxon>Bacteria</taxon>
        <taxon>Bacillati</taxon>
        <taxon>Bacillota</taxon>
        <taxon>Bacilli</taxon>
        <taxon>Bacillales</taxon>
        <taxon>Staphylococcaceae</taxon>
        <taxon>Mammaliicoccus</taxon>
    </lineage>
</organism>
<dbReference type="GO" id="GO:0043565">
    <property type="term" value="F:sequence-specific DNA binding"/>
    <property type="evidence" value="ECO:0007669"/>
    <property type="project" value="InterPro"/>
</dbReference>
<gene>
    <name evidence="5" type="ORF">CD117_00860</name>
</gene>
<keyword evidence="2" id="KW-0238">DNA-binding</keyword>
<dbReference type="GO" id="GO:0003700">
    <property type="term" value="F:DNA-binding transcription factor activity"/>
    <property type="evidence" value="ECO:0007669"/>
    <property type="project" value="InterPro"/>
</dbReference>
<protein>
    <submittedName>
        <fullName evidence="5">AraC family transcriptional regulator</fullName>
    </submittedName>
</protein>
<proteinExistence type="predicted"/>
<dbReference type="InterPro" id="IPR009057">
    <property type="entry name" value="Homeodomain-like_sf"/>
</dbReference>
<dbReference type="InterPro" id="IPR018062">
    <property type="entry name" value="HTH_AraC-typ_CS"/>
</dbReference>
<evidence type="ECO:0000256" key="2">
    <source>
        <dbReference type="ARBA" id="ARBA00023125"/>
    </source>
</evidence>
<evidence type="ECO:0000313" key="5">
    <source>
        <dbReference type="EMBL" id="RTX75308.1"/>
    </source>
</evidence>
<name>A0AAJ4SK51_MAMSC</name>